<dbReference type="EMBL" id="LN891005">
    <property type="protein sequence ID" value="CUS12100.1"/>
    <property type="molecule type" value="Genomic_DNA"/>
</dbReference>
<name>A0A292Q064_9PEZI</name>
<organism evidence="1 2">
    <name type="scientific">Tuber aestivum</name>
    <name type="common">summer truffle</name>
    <dbReference type="NCBI Taxonomy" id="59557"/>
    <lineage>
        <taxon>Eukaryota</taxon>
        <taxon>Fungi</taxon>
        <taxon>Dikarya</taxon>
        <taxon>Ascomycota</taxon>
        <taxon>Pezizomycotina</taxon>
        <taxon>Pezizomycetes</taxon>
        <taxon>Pezizales</taxon>
        <taxon>Tuberaceae</taxon>
        <taxon>Tuber</taxon>
    </lineage>
</organism>
<evidence type="ECO:0000313" key="1">
    <source>
        <dbReference type="EMBL" id="CUS12100.1"/>
    </source>
</evidence>
<proteinExistence type="predicted"/>
<feature type="non-terminal residue" evidence="1">
    <location>
        <position position="1"/>
    </location>
</feature>
<gene>
    <name evidence="1" type="ORF">GSTUAT00003801001</name>
</gene>
<protein>
    <submittedName>
        <fullName evidence="1">Uncharacterized protein</fullName>
    </submittedName>
</protein>
<reference evidence="1" key="1">
    <citation type="submission" date="2015-10" db="EMBL/GenBank/DDBJ databases">
        <authorList>
            <person name="Regsiter A."/>
            <person name="william w."/>
        </authorList>
    </citation>
    <scope>NUCLEOTIDE SEQUENCE</scope>
    <source>
        <strain evidence="1">Montdore</strain>
    </source>
</reference>
<dbReference type="Proteomes" id="UP001412239">
    <property type="component" value="Unassembled WGS sequence"/>
</dbReference>
<accession>A0A292Q064</accession>
<evidence type="ECO:0000313" key="2">
    <source>
        <dbReference type="Proteomes" id="UP001412239"/>
    </source>
</evidence>
<sequence>AIPFYLFTERNSLQEDFYFVLLKNLEGYDEIITPPLPLRNERTLILFLVQRLNSMEEHLQPNLGEWITRARVPSYTQDLRC</sequence>
<dbReference type="AlphaFoldDB" id="A0A292Q064"/>
<keyword evidence="2" id="KW-1185">Reference proteome</keyword>